<evidence type="ECO:0000259" key="6">
    <source>
        <dbReference type="Pfam" id="PF18267"/>
    </source>
</evidence>
<reference evidence="7 8" key="1">
    <citation type="submission" date="2016-05" db="EMBL/GenBank/DDBJ databases">
        <title>Complete Genome and Methylome Analysis of Psychrotrophic Bacterial Isolates from Antarctic Lake Untersee.</title>
        <authorList>
            <person name="Fomenkov A."/>
            <person name="Akimov V.N."/>
            <person name="Vasilyeva L.V."/>
            <person name="Andersen D."/>
            <person name="Vincze T."/>
            <person name="Roberts R.J."/>
        </authorList>
    </citation>
    <scope>NUCLEOTIDE SEQUENCE [LARGE SCALE GENOMIC DNA]</scope>
    <source>
        <strain evidence="7 8">U14-5</strain>
    </source>
</reference>
<dbReference type="STRING" id="257708.RGI145_04700"/>
<dbReference type="RefSeq" id="WP_075797452.1">
    <property type="nucleotide sequence ID" value="NZ_CP015583.1"/>
</dbReference>
<dbReference type="KEGG" id="rgi:RGI145_04700"/>
<evidence type="ECO:0000256" key="3">
    <source>
        <dbReference type="ARBA" id="ARBA00022630"/>
    </source>
</evidence>
<evidence type="ECO:0000259" key="5">
    <source>
        <dbReference type="Pfam" id="PF07992"/>
    </source>
</evidence>
<dbReference type="InterPro" id="IPR023753">
    <property type="entry name" value="FAD/NAD-binding_dom"/>
</dbReference>
<dbReference type="SUPFAM" id="SSF51905">
    <property type="entry name" value="FAD/NAD(P)-binding domain"/>
    <property type="match status" value="2"/>
</dbReference>
<evidence type="ECO:0000256" key="4">
    <source>
        <dbReference type="ARBA" id="ARBA00022827"/>
    </source>
</evidence>
<feature type="domain" description="NADH-rubredoxin oxidoreductase C-terminal" evidence="6">
    <location>
        <begin position="315"/>
        <end position="378"/>
    </location>
</feature>
<dbReference type="InterPro" id="IPR016156">
    <property type="entry name" value="FAD/NAD-linked_Rdtase_dimer_sf"/>
</dbReference>
<dbReference type="PRINTS" id="PR00368">
    <property type="entry name" value="FADPNR"/>
</dbReference>
<dbReference type="PANTHER" id="PTHR43429">
    <property type="entry name" value="PYRIDINE NUCLEOTIDE-DISULFIDE OXIDOREDUCTASE DOMAIN-CONTAINING"/>
    <property type="match status" value="1"/>
</dbReference>
<dbReference type="InterPro" id="IPR050260">
    <property type="entry name" value="FAD-bd_OxRdtase"/>
</dbReference>
<dbReference type="EMBL" id="CP015583">
    <property type="protein sequence ID" value="APT56507.1"/>
    <property type="molecule type" value="Genomic_DNA"/>
</dbReference>
<evidence type="ECO:0000313" key="7">
    <source>
        <dbReference type="EMBL" id="APT56507.1"/>
    </source>
</evidence>
<evidence type="ECO:0000313" key="8">
    <source>
        <dbReference type="Proteomes" id="UP000185494"/>
    </source>
</evidence>
<dbReference type="eggNOG" id="COG1251">
    <property type="taxonomic scope" value="Bacteria"/>
</dbReference>
<evidence type="ECO:0000256" key="2">
    <source>
        <dbReference type="ARBA" id="ARBA00006442"/>
    </source>
</evidence>
<comment type="similarity">
    <text evidence="2">Belongs to the FAD-dependent oxidoreductase family.</text>
</comment>
<proteinExistence type="inferred from homology"/>
<keyword evidence="4" id="KW-0274">FAD</keyword>
<dbReference type="AlphaFoldDB" id="A0A1L7ACH8"/>
<dbReference type="InterPro" id="IPR041575">
    <property type="entry name" value="Rubredoxin_C"/>
</dbReference>
<gene>
    <name evidence="7" type="ORF">RGI145_04700</name>
</gene>
<dbReference type="GO" id="GO:0016491">
    <property type="term" value="F:oxidoreductase activity"/>
    <property type="evidence" value="ECO:0007669"/>
    <property type="project" value="InterPro"/>
</dbReference>
<organism evidence="7 8">
    <name type="scientific">Roseomonas gilardii</name>
    <dbReference type="NCBI Taxonomy" id="257708"/>
    <lineage>
        <taxon>Bacteria</taxon>
        <taxon>Pseudomonadati</taxon>
        <taxon>Pseudomonadota</taxon>
        <taxon>Alphaproteobacteria</taxon>
        <taxon>Acetobacterales</taxon>
        <taxon>Roseomonadaceae</taxon>
        <taxon>Roseomonas</taxon>
    </lineage>
</organism>
<dbReference type="InterPro" id="IPR036188">
    <property type="entry name" value="FAD/NAD-bd_sf"/>
</dbReference>
<keyword evidence="3" id="KW-0285">Flavoprotein</keyword>
<dbReference type="Gene3D" id="3.30.390.30">
    <property type="match status" value="1"/>
</dbReference>
<dbReference type="PANTHER" id="PTHR43429:SF3">
    <property type="entry name" value="NITRITE REDUCTASE [NAD(P)H]"/>
    <property type="match status" value="1"/>
</dbReference>
<feature type="domain" description="FAD/NAD(P)-binding" evidence="5">
    <location>
        <begin position="1"/>
        <end position="280"/>
    </location>
</feature>
<accession>A0A1L7ACH8</accession>
<sequence length="400" mass="41508">MRVVVIGAGPAGARVAERVAQRLPGAEVTLIGEERALPYDRVALGRVLSGKDEPPALITHPRERLRDLGIRFRPGTRIAAIDRAAREVVTGKGERIGYDRLVLATGSRAVRLPLPGAGLPGVFLYRTMDDVQAMLRLARGGARHAAVVGGGLLGLEAADCLARQGLKVTVVHPLGWPMERQLDATAGGLLTGWLRRGGIDFAMPAATAAIEGEDRATGLRLADGRLIPAEIVVLAVGVRPDPSLAAAAGLPVNRAILVDDTMRTEDPAIHAVGECAEHNGAVVGLVAPALAMAETAAAAIAGEAGAYAPRPDAAALKVSGVAVWSGGQIAPPDAEAITFNDPVSGHFRRLWLRDGRLVGAVLYGDAGDSAFYLDLIVSGRPVGPDRAGLVLGPDYLEHAA</sequence>
<dbReference type="PRINTS" id="PR00411">
    <property type="entry name" value="PNDRDTASEI"/>
</dbReference>
<protein>
    <submittedName>
        <fullName evidence="7">Uncharacterized protein</fullName>
    </submittedName>
</protein>
<dbReference type="Gene3D" id="3.50.50.60">
    <property type="entry name" value="FAD/NAD(P)-binding domain"/>
    <property type="match status" value="2"/>
</dbReference>
<comment type="cofactor">
    <cofactor evidence="1">
        <name>FAD</name>
        <dbReference type="ChEBI" id="CHEBI:57692"/>
    </cofactor>
</comment>
<evidence type="ECO:0000256" key="1">
    <source>
        <dbReference type="ARBA" id="ARBA00001974"/>
    </source>
</evidence>
<dbReference type="Pfam" id="PF18267">
    <property type="entry name" value="Rubredoxin_C"/>
    <property type="match status" value="1"/>
</dbReference>
<name>A0A1L7ACH8_9PROT</name>
<dbReference type="SUPFAM" id="SSF55424">
    <property type="entry name" value="FAD/NAD-linked reductases, dimerisation (C-terminal) domain"/>
    <property type="match status" value="1"/>
</dbReference>
<dbReference type="Proteomes" id="UP000185494">
    <property type="component" value="Chromosome 1"/>
</dbReference>
<dbReference type="Pfam" id="PF07992">
    <property type="entry name" value="Pyr_redox_2"/>
    <property type="match status" value="1"/>
</dbReference>